<feature type="transmembrane region" description="Helical" evidence="6">
    <location>
        <begin position="436"/>
        <end position="454"/>
    </location>
</feature>
<feature type="transmembrane region" description="Helical" evidence="6">
    <location>
        <begin position="582"/>
        <end position="601"/>
    </location>
</feature>
<dbReference type="GO" id="GO:0016020">
    <property type="term" value="C:membrane"/>
    <property type="evidence" value="ECO:0007669"/>
    <property type="project" value="UniProtKB-SubCell"/>
</dbReference>
<evidence type="ECO:0000256" key="4">
    <source>
        <dbReference type="ARBA" id="ARBA00023136"/>
    </source>
</evidence>
<dbReference type="eggNOG" id="KOG0255">
    <property type="taxonomic scope" value="Eukaryota"/>
</dbReference>
<name>B3NCA9_DROER</name>
<proteinExistence type="predicted"/>
<dbReference type="Gene3D" id="1.20.1250.20">
    <property type="entry name" value="MFS general substrate transporter like domains"/>
    <property type="match status" value="1"/>
</dbReference>
<evidence type="ECO:0000256" key="1">
    <source>
        <dbReference type="ARBA" id="ARBA00004141"/>
    </source>
</evidence>
<evidence type="ECO:0000256" key="6">
    <source>
        <dbReference type="SAM" id="Phobius"/>
    </source>
</evidence>
<reference evidence="8 9" key="1">
    <citation type="journal article" date="2007" name="Nature">
        <title>Evolution of genes and genomes on the Drosophila phylogeny.</title>
        <authorList>
            <consortium name="Drosophila 12 Genomes Consortium"/>
            <person name="Clark A.G."/>
            <person name="Eisen M.B."/>
            <person name="Smith D.R."/>
            <person name="Bergman C.M."/>
            <person name="Oliver B."/>
            <person name="Markow T.A."/>
            <person name="Kaufman T.C."/>
            <person name="Kellis M."/>
            <person name="Gelbart W."/>
            <person name="Iyer V.N."/>
            <person name="Pollard D.A."/>
            <person name="Sackton T.B."/>
            <person name="Larracuente A.M."/>
            <person name="Singh N.D."/>
            <person name="Abad J.P."/>
            <person name="Abt D.N."/>
            <person name="Adryan B."/>
            <person name="Aguade M."/>
            <person name="Akashi H."/>
            <person name="Anderson W.W."/>
            <person name="Aquadro C.F."/>
            <person name="Ardell D.H."/>
            <person name="Arguello R."/>
            <person name="Artieri C.G."/>
            <person name="Barbash D.A."/>
            <person name="Barker D."/>
            <person name="Barsanti P."/>
            <person name="Batterham P."/>
            <person name="Batzoglou S."/>
            <person name="Begun D."/>
            <person name="Bhutkar A."/>
            <person name="Blanco E."/>
            <person name="Bosak S.A."/>
            <person name="Bradley R.K."/>
            <person name="Brand A.D."/>
            <person name="Brent M.R."/>
            <person name="Brooks A.N."/>
            <person name="Brown R.H."/>
            <person name="Butlin R.K."/>
            <person name="Caggese C."/>
            <person name="Calvi B.R."/>
            <person name="Bernardo de Carvalho A."/>
            <person name="Caspi A."/>
            <person name="Castrezana S."/>
            <person name="Celniker S.E."/>
            <person name="Chang J.L."/>
            <person name="Chapple C."/>
            <person name="Chatterji S."/>
            <person name="Chinwalla A."/>
            <person name="Civetta A."/>
            <person name="Clifton S.W."/>
            <person name="Comeron J.M."/>
            <person name="Costello J.C."/>
            <person name="Coyne J.A."/>
            <person name="Daub J."/>
            <person name="David R.G."/>
            <person name="Delcher A.L."/>
            <person name="Delehaunty K."/>
            <person name="Do C.B."/>
            <person name="Ebling H."/>
            <person name="Edwards K."/>
            <person name="Eickbush T."/>
            <person name="Evans J.D."/>
            <person name="Filipski A."/>
            <person name="Findeiss S."/>
            <person name="Freyhult E."/>
            <person name="Fulton L."/>
            <person name="Fulton R."/>
            <person name="Garcia A.C."/>
            <person name="Gardiner A."/>
            <person name="Garfield D.A."/>
            <person name="Garvin B.E."/>
            <person name="Gibson G."/>
            <person name="Gilbert D."/>
            <person name="Gnerre S."/>
            <person name="Godfrey J."/>
            <person name="Good R."/>
            <person name="Gotea V."/>
            <person name="Gravely B."/>
            <person name="Greenberg A.J."/>
            <person name="Griffiths-Jones S."/>
            <person name="Gross S."/>
            <person name="Guigo R."/>
            <person name="Gustafson E.A."/>
            <person name="Haerty W."/>
            <person name="Hahn M.W."/>
            <person name="Halligan D.L."/>
            <person name="Halpern A.L."/>
            <person name="Halter G.M."/>
            <person name="Han M.V."/>
            <person name="Heger A."/>
            <person name="Hillier L."/>
            <person name="Hinrichs A.S."/>
            <person name="Holmes I."/>
            <person name="Hoskins R.A."/>
            <person name="Hubisz M.J."/>
            <person name="Hultmark D."/>
            <person name="Huntley M.A."/>
            <person name="Jaffe D.B."/>
            <person name="Jagadeeshan S."/>
            <person name="Jeck W.R."/>
            <person name="Johnson J."/>
            <person name="Jones C.D."/>
            <person name="Jordan W.C."/>
            <person name="Karpen G.H."/>
            <person name="Kataoka E."/>
            <person name="Keightley P.D."/>
            <person name="Kheradpour P."/>
            <person name="Kirkness E.F."/>
            <person name="Koerich L.B."/>
            <person name="Kristiansen K."/>
            <person name="Kudrna D."/>
            <person name="Kulathinal R.J."/>
            <person name="Kumar S."/>
            <person name="Kwok R."/>
            <person name="Lander E."/>
            <person name="Langley C.H."/>
            <person name="Lapoint R."/>
            <person name="Lazzaro B.P."/>
            <person name="Lee S.J."/>
            <person name="Levesque L."/>
            <person name="Li R."/>
            <person name="Lin C.F."/>
            <person name="Lin M.F."/>
            <person name="Lindblad-Toh K."/>
            <person name="Llopart A."/>
            <person name="Long M."/>
            <person name="Low L."/>
            <person name="Lozovsky E."/>
            <person name="Lu J."/>
            <person name="Luo M."/>
            <person name="Machado C.A."/>
            <person name="Makalowski W."/>
            <person name="Marzo M."/>
            <person name="Matsuda M."/>
            <person name="Matzkin L."/>
            <person name="McAllister B."/>
            <person name="McBride C.S."/>
            <person name="McKernan B."/>
            <person name="McKernan K."/>
            <person name="Mendez-Lago M."/>
            <person name="Minx P."/>
            <person name="Mollenhauer M.U."/>
            <person name="Montooth K."/>
            <person name="Mount S.M."/>
            <person name="Mu X."/>
            <person name="Myers E."/>
            <person name="Negre B."/>
            <person name="Newfeld S."/>
            <person name="Nielsen R."/>
            <person name="Noor M.A."/>
            <person name="O'Grady P."/>
            <person name="Pachter L."/>
            <person name="Papaceit M."/>
            <person name="Parisi M.J."/>
            <person name="Parisi M."/>
            <person name="Parts L."/>
            <person name="Pedersen J.S."/>
            <person name="Pesole G."/>
            <person name="Phillippy A.M."/>
            <person name="Ponting C.P."/>
            <person name="Pop M."/>
            <person name="Porcelli D."/>
            <person name="Powell J.R."/>
            <person name="Prohaska S."/>
            <person name="Pruitt K."/>
            <person name="Puig M."/>
            <person name="Quesneville H."/>
            <person name="Ram K.R."/>
            <person name="Rand D."/>
            <person name="Rasmussen M.D."/>
            <person name="Reed L.K."/>
            <person name="Reenan R."/>
            <person name="Reily A."/>
            <person name="Remington K.A."/>
            <person name="Rieger T.T."/>
            <person name="Ritchie M.G."/>
            <person name="Robin C."/>
            <person name="Rogers Y.H."/>
            <person name="Rohde C."/>
            <person name="Rozas J."/>
            <person name="Rubenfield M.J."/>
            <person name="Ruiz A."/>
            <person name="Russo S."/>
            <person name="Salzberg S.L."/>
            <person name="Sanchez-Gracia A."/>
            <person name="Saranga D.J."/>
            <person name="Sato H."/>
            <person name="Schaeffer S.W."/>
            <person name="Schatz M.C."/>
            <person name="Schlenke T."/>
            <person name="Schwartz R."/>
            <person name="Segarra C."/>
            <person name="Singh R.S."/>
            <person name="Sirot L."/>
            <person name="Sirota M."/>
            <person name="Sisneros N.B."/>
            <person name="Smith C.D."/>
            <person name="Smith T.F."/>
            <person name="Spieth J."/>
            <person name="Stage D.E."/>
            <person name="Stark A."/>
            <person name="Stephan W."/>
            <person name="Strausberg R.L."/>
            <person name="Strempel S."/>
            <person name="Sturgill D."/>
            <person name="Sutton G."/>
            <person name="Sutton G.G."/>
            <person name="Tao W."/>
            <person name="Teichmann S."/>
            <person name="Tobari Y.N."/>
            <person name="Tomimura Y."/>
            <person name="Tsolas J.M."/>
            <person name="Valente V.L."/>
            <person name="Venter E."/>
            <person name="Venter J.C."/>
            <person name="Vicario S."/>
            <person name="Vieira F.G."/>
            <person name="Vilella A.J."/>
            <person name="Villasante A."/>
            <person name="Walenz B."/>
            <person name="Wang J."/>
            <person name="Wasserman M."/>
            <person name="Watts T."/>
            <person name="Wilson D."/>
            <person name="Wilson R.K."/>
            <person name="Wing R.A."/>
            <person name="Wolfner M.F."/>
            <person name="Wong A."/>
            <person name="Wong G.K."/>
            <person name="Wu C.I."/>
            <person name="Wu G."/>
            <person name="Yamamoto D."/>
            <person name="Yang H.P."/>
            <person name="Yang S.P."/>
            <person name="Yorke J.A."/>
            <person name="Yoshida K."/>
            <person name="Zdobnov E."/>
            <person name="Zhang P."/>
            <person name="Zhang Y."/>
            <person name="Zimin A.V."/>
            <person name="Baldwin J."/>
            <person name="Abdouelleil A."/>
            <person name="Abdulkadir J."/>
            <person name="Abebe A."/>
            <person name="Abera B."/>
            <person name="Abreu J."/>
            <person name="Acer S.C."/>
            <person name="Aftuck L."/>
            <person name="Alexander A."/>
            <person name="An P."/>
            <person name="Anderson E."/>
            <person name="Anderson S."/>
            <person name="Arachi H."/>
            <person name="Azer M."/>
            <person name="Bachantsang P."/>
            <person name="Barry A."/>
            <person name="Bayul T."/>
            <person name="Berlin A."/>
            <person name="Bessette D."/>
            <person name="Bloom T."/>
            <person name="Blye J."/>
            <person name="Boguslavskiy L."/>
            <person name="Bonnet C."/>
            <person name="Boukhgalter B."/>
            <person name="Bourzgui I."/>
            <person name="Brown A."/>
            <person name="Cahill P."/>
            <person name="Channer S."/>
            <person name="Cheshatsang Y."/>
            <person name="Chuda L."/>
            <person name="Citroen M."/>
            <person name="Collymore A."/>
            <person name="Cooke P."/>
            <person name="Costello M."/>
            <person name="D'Aco K."/>
            <person name="Daza R."/>
            <person name="De Haan G."/>
            <person name="DeGray S."/>
            <person name="DeMaso C."/>
            <person name="Dhargay N."/>
            <person name="Dooley K."/>
            <person name="Dooley E."/>
            <person name="Doricent M."/>
            <person name="Dorje P."/>
            <person name="Dorjee K."/>
            <person name="Dupes A."/>
            <person name="Elong R."/>
            <person name="Falk J."/>
            <person name="Farina A."/>
            <person name="Faro S."/>
            <person name="Ferguson D."/>
            <person name="Fisher S."/>
            <person name="Foley C.D."/>
            <person name="Franke A."/>
            <person name="Friedrich D."/>
            <person name="Gadbois L."/>
            <person name="Gearin G."/>
            <person name="Gearin C.R."/>
            <person name="Giannoukos G."/>
            <person name="Goode T."/>
            <person name="Graham J."/>
            <person name="Grandbois E."/>
            <person name="Grewal S."/>
            <person name="Gyaltsen K."/>
            <person name="Hafez N."/>
            <person name="Hagos B."/>
            <person name="Hall J."/>
            <person name="Henson C."/>
            <person name="Hollinger A."/>
            <person name="Honan T."/>
            <person name="Huard M.D."/>
            <person name="Hughes L."/>
            <person name="Hurhula B."/>
            <person name="Husby M.E."/>
            <person name="Kamat A."/>
            <person name="Kanga B."/>
            <person name="Kashin S."/>
            <person name="Khazanovich D."/>
            <person name="Kisner P."/>
            <person name="Lance K."/>
            <person name="Lara M."/>
            <person name="Lee W."/>
            <person name="Lennon N."/>
            <person name="Letendre F."/>
            <person name="LeVine R."/>
            <person name="Lipovsky A."/>
            <person name="Liu X."/>
            <person name="Liu J."/>
            <person name="Liu S."/>
            <person name="Lokyitsang T."/>
            <person name="Lokyitsang Y."/>
            <person name="Lubonja R."/>
            <person name="Lui A."/>
            <person name="MacDonald P."/>
            <person name="Magnisalis V."/>
            <person name="Maru K."/>
            <person name="Matthews C."/>
            <person name="McCusker W."/>
            <person name="McDonough S."/>
            <person name="Mehta T."/>
            <person name="Meldrim J."/>
            <person name="Meneus L."/>
            <person name="Mihai O."/>
            <person name="Mihalev A."/>
            <person name="Mihova T."/>
            <person name="Mittelman R."/>
            <person name="Mlenga V."/>
            <person name="Montmayeur A."/>
            <person name="Mulrain L."/>
            <person name="Navidi A."/>
            <person name="Naylor J."/>
            <person name="Negash T."/>
            <person name="Nguyen T."/>
            <person name="Nguyen N."/>
            <person name="Nicol R."/>
            <person name="Norbu C."/>
            <person name="Norbu N."/>
            <person name="Novod N."/>
            <person name="O'Neill B."/>
            <person name="Osman S."/>
            <person name="Markiewicz E."/>
            <person name="Oyono O.L."/>
            <person name="Patti C."/>
            <person name="Phunkhang P."/>
            <person name="Pierre F."/>
            <person name="Priest M."/>
            <person name="Raghuraman S."/>
            <person name="Rege F."/>
            <person name="Reyes R."/>
            <person name="Rise C."/>
            <person name="Rogov P."/>
            <person name="Ross K."/>
            <person name="Ryan E."/>
            <person name="Settipalli S."/>
            <person name="Shea T."/>
            <person name="Sherpa N."/>
            <person name="Shi L."/>
            <person name="Shih D."/>
            <person name="Sparrow T."/>
            <person name="Spaulding J."/>
            <person name="Stalker J."/>
            <person name="Stange-Thomann N."/>
            <person name="Stavropoulos S."/>
            <person name="Stone C."/>
            <person name="Strader C."/>
            <person name="Tesfaye S."/>
            <person name="Thomson T."/>
            <person name="Thoulutsang Y."/>
            <person name="Thoulutsang D."/>
            <person name="Topham K."/>
            <person name="Topping I."/>
            <person name="Tsamla T."/>
            <person name="Vassiliev H."/>
            <person name="Vo A."/>
            <person name="Wangchuk T."/>
            <person name="Wangdi T."/>
            <person name="Weiand M."/>
            <person name="Wilkinson J."/>
            <person name="Wilson A."/>
            <person name="Yadav S."/>
            <person name="Young G."/>
            <person name="Yu Q."/>
            <person name="Zembek L."/>
            <person name="Zhong D."/>
            <person name="Zimmer A."/>
            <person name="Zwirko Z."/>
            <person name="Jaffe D.B."/>
            <person name="Alvarez P."/>
            <person name="Brockman W."/>
            <person name="Butler J."/>
            <person name="Chin C."/>
            <person name="Gnerre S."/>
            <person name="Grabherr M."/>
            <person name="Kleber M."/>
            <person name="Mauceli E."/>
            <person name="MacCallum I."/>
        </authorList>
    </citation>
    <scope>NUCLEOTIDE SEQUENCE [LARGE SCALE GENOMIC DNA]</scope>
    <source>
        <strain evidence="8 9">TSC#14021-0224.01</strain>
    </source>
</reference>
<evidence type="ECO:0000259" key="7">
    <source>
        <dbReference type="PROSITE" id="PS50850"/>
    </source>
</evidence>
<keyword evidence="9" id="KW-1185">Reference proteome</keyword>
<feature type="region of interest" description="Disordered" evidence="5">
    <location>
        <begin position="630"/>
        <end position="650"/>
    </location>
</feature>
<feature type="region of interest" description="Disordered" evidence="5">
    <location>
        <begin position="664"/>
        <end position="706"/>
    </location>
</feature>
<dbReference type="PANTHER" id="PTHR24064">
    <property type="entry name" value="SOLUTE CARRIER FAMILY 22 MEMBER"/>
    <property type="match status" value="1"/>
</dbReference>
<dbReference type="Pfam" id="PF00083">
    <property type="entry name" value="Sugar_tr"/>
    <property type="match status" value="1"/>
</dbReference>
<evidence type="ECO:0000313" key="8">
    <source>
        <dbReference type="EMBL" id="EDV51067.2"/>
    </source>
</evidence>
<feature type="compositionally biased region" description="Low complexity" evidence="5">
    <location>
        <begin position="672"/>
        <end position="681"/>
    </location>
</feature>
<dbReference type="HOGENOM" id="CLU_001265_33_4_1"/>
<feature type="transmembrane region" description="Helical" evidence="6">
    <location>
        <begin position="318"/>
        <end position="339"/>
    </location>
</feature>
<dbReference type="InterPro" id="IPR036259">
    <property type="entry name" value="MFS_trans_sf"/>
</dbReference>
<feature type="transmembrane region" description="Helical" evidence="6">
    <location>
        <begin position="259"/>
        <end position="278"/>
    </location>
</feature>
<keyword evidence="3 6" id="KW-1133">Transmembrane helix</keyword>
<feature type="transmembrane region" description="Helical" evidence="6">
    <location>
        <begin position="556"/>
        <end position="575"/>
    </location>
</feature>
<feature type="region of interest" description="Disordered" evidence="5">
    <location>
        <begin position="1"/>
        <end position="35"/>
    </location>
</feature>
<dbReference type="AlphaFoldDB" id="B3NCA9"/>
<keyword evidence="2 6" id="KW-0812">Transmembrane</keyword>
<protein>
    <submittedName>
        <fullName evidence="8">Uncharacterized protein, isoform B</fullName>
    </submittedName>
</protein>
<dbReference type="Proteomes" id="UP000008711">
    <property type="component" value="Unassembled WGS sequence"/>
</dbReference>
<dbReference type="PROSITE" id="PS50850">
    <property type="entry name" value="MFS"/>
    <property type="match status" value="1"/>
</dbReference>
<feature type="transmembrane region" description="Helical" evidence="6">
    <location>
        <begin position="290"/>
        <end position="311"/>
    </location>
</feature>
<sequence length="706" mass="80327">MANDENKNASIEDDDMPKKRERRDQGQQSELKKIRTYNIEPDKVDIGVQADSVEKVKVTYIEPDDEESSHGFFCGKKRSETSLPRRSWETDDYIDFDDLLPLIGQFGRFQVMLFLFMIPFCFITAFVYLGQIFMCLTPQKYYCFVPELSQTPTELRKQLSIPKEKDGSYSRCRMYDTNYTKIHFAENQSAYINTSLSTIPCRKGYVFEQDGRSFESATMEFGWVCEDDIYATYTQVIFFLGSILGGLGYGHFADHCGRVAALVSSCFLALVGSLATSMSSNFFSFAVSRFLVGASYDTCFTMVYILVLEYVGPKYRTLVANLSLALFYSPFTMMMPWIALSAGNWRRFSSFTSLPIVIAMFSFCLLPESARWLVSVGAIDKAMEILKKVIEVNKKNVSKEVLDLFEASCTLFYKEELDGRDFTVFSIFKGKRMARYMILMILIWMSISLIYDGHVRAASVLDSDNIFVFFTIACATELPGNILVILTLDRCGRRWCSFFYTSLSGVFSLVGASLQKREYMRISALTGRFFANTCYNIGLQWAAEILPTVVRAQGVAFIHTMGFVAMLMSPPVVYLSKKSLSSTLIILGVLGIFGGLLALFLPETLNHELPETLSDGAAFGKNQRIWHMPCCGPGSRKSHPRHNWHQGSSLRTLSKDEFRSTKMYRKTKYHQDSNPSPSSSDYRSTDEREIRTYRYGNESKWPEAKS</sequence>
<reference evidence="8 9" key="2">
    <citation type="journal article" date="2008" name="Bioinformatics">
        <title>Assembly reconciliation.</title>
        <authorList>
            <person name="Zimin A.V."/>
            <person name="Smith D.R."/>
            <person name="Sutton G."/>
            <person name="Yorke J.A."/>
        </authorList>
    </citation>
    <scope>NUCLEOTIDE SEQUENCE [LARGE SCALE GENOMIC DNA]</scope>
    <source>
        <strain evidence="8 9">TSC#14021-0224.01</strain>
    </source>
</reference>
<evidence type="ECO:0000256" key="2">
    <source>
        <dbReference type="ARBA" id="ARBA00022692"/>
    </source>
</evidence>
<evidence type="ECO:0000256" key="3">
    <source>
        <dbReference type="ARBA" id="ARBA00022989"/>
    </source>
</evidence>
<dbReference type="EMBL" id="CH954178">
    <property type="protein sequence ID" value="EDV51067.2"/>
    <property type="molecule type" value="Genomic_DNA"/>
</dbReference>
<evidence type="ECO:0000256" key="5">
    <source>
        <dbReference type="SAM" id="MobiDB-lite"/>
    </source>
</evidence>
<evidence type="ECO:0000313" key="9">
    <source>
        <dbReference type="Proteomes" id="UP000008711"/>
    </source>
</evidence>
<feature type="transmembrane region" description="Helical" evidence="6">
    <location>
        <begin position="111"/>
        <end position="134"/>
    </location>
</feature>
<feature type="compositionally biased region" description="Basic and acidic residues" evidence="5">
    <location>
        <begin position="683"/>
        <end position="692"/>
    </location>
</feature>
<comment type="subcellular location">
    <subcellularLocation>
        <location evidence="1">Membrane</location>
        <topology evidence="1">Multi-pass membrane protein</topology>
    </subcellularLocation>
</comment>
<feature type="transmembrane region" description="Helical" evidence="6">
    <location>
        <begin position="466"/>
        <end position="488"/>
    </location>
</feature>
<dbReference type="OrthoDB" id="6884957at2759"/>
<feature type="domain" description="Major facilitator superfamily (MFS) profile" evidence="7">
    <location>
        <begin position="181"/>
        <end position="606"/>
    </location>
</feature>
<dbReference type="SUPFAM" id="SSF103473">
    <property type="entry name" value="MFS general substrate transporter"/>
    <property type="match status" value="1"/>
</dbReference>
<feature type="transmembrane region" description="Helical" evidence="6">
    <location>
        <begin position="345"/>
        <end position="366"/>
    </location>
</feature>
<dbReference type="InterPro" id="IPR020846">
    <property type="entry name" value="MFS_dom"/>
</dbReference>
<feature type="compositionally biased region" description="Basic and acidic residues" evidence="5">
    <location>
        <begin position="16"/>
        <end position="33"/>
    </location>
</feature>
<dbReference type="GO" id="GO:0022857">
    <property type="term" value="F:transmembrane transporter activity"/>
    <property type="evidence" value="ECO:0007669"/>
    <property type="project" value="InterPro"/>
</dbReference>
<feature type="transmembrane region" description="Helical" evidence="6">
    <location>
        <begin position="229"/>
        <end position="247"/>
    </location>
</feature>
<gene>
    <name evidence="8" type="primary">Dere\GG14102</name>
    <name evidence="8" type="synonym">dere_GLEANR_14304</name>
    <name evidence="8" type="synonym">GG14102</name>
    <name evidence="8" type="ORF">Dere_GG14102</name>
</gene>
<organism evidence="8 9">
    <name type="scientific">Drosophila erecta</name>
    <name type="common">Fruit fly</name>
    <dbReference type="NCBI Taxonomy" id="7220"/>
    <lineage>
        <taxon>Eukaryota</taxon>
        <taxon>Metazoa</taxon>
        <taxon>Ecdysozoa</taxon>
        <taxon>Arthropoda</taxon>
        <taxon>Hexapoda</taxon>
        <taxon>Insecta</taxon>
        <taxon>Pterygota</taxon>
        <taxon>Neoptera</taxon>
        <taxon>Endopterygota</taxon>
        <taxon>Diptera</taxon>
        <taxon>Brachycera</taxon>
        <taxon>Muscomorpha</taxon>
        <taxon>Ephydroidea</taxon>
        <taxon>Drosophilidae</taxon>
        <taxon>Drosophila</taxon>
        <taxon>Sophophora</taxon>
    </lineage>
</organism>
<feature type="transmembrane region" description="Helical" evidence="6">
    <location>
        <begin position="495"/>
        <end position="514"/>
    </location>
</feature>
<keyword evidence="4 6" id="KW-0472">Membrane</keyword>
<accession>B3NCA9</accession>
<dbReference type="InterPro" id="IPR005828">
    <property type="entry name" value="MFS_sugar_transport-like"/>
</dbReference>